<reference evidence="1 2" key="1">
    <citation type="submission" date="2018-05" db="EMBL/GenBank/DDBJ databases">
        <title>Genomic Encyclopedia of Type Strains, Phase IV (KMG-V): Genome sequencing to study the core and pangenomes of soil and plant-associated prokaryotes.</title>
        <authorList>
            <person name="Whitman W."/>
        </authorList>
    </citation>
    <scope>NUCLEOTIDE SEQUENCE [LARGE SCALE GENOMIC DNA]</scope>
    <source>
        <strain evidence="1 2">SIr-6563</strain>
    </source>
</reference>
<sequence>MHIERDMGWFETPEEAIYAATEWAHKWIADRNALASGFPLPPEQSTEGSLSKPCANKWNWNGNA</sequence>
<evidence type="ECO:0000313" key="1">
    <source>
        <dbReference type="EMBL" id="PXX07039.1"/>
    </source>
</evidence>
<comment type="caution">
    <text evidence="1">The sequence shown here is derived from an EMBL/GenBank/DDBJ whole genome shotgun (WGS) entry which is preliminary data.</text>
</comment>
<evidence type="ECO:0000313" key="2">
    <source>
        <dbReference type="Proteomes" id="UP000247515"/>
    </source>
</evidence>
<organism evidence="1 2">
    <name type="scientific">Paraburkholderia tropica</name>
    <dbReference type="NCBI Taxonomy" id="92647"/>
    <lineage>
        <taxon>Bacteria</taxon>
        <taxon>Pseudomonadati</taxon>
        <taxon>Pseudomonadota</taxon>
        <taxon>Betaproteobacteria</taxon>
        <taxon>Burkholderiales</taxon>
        <taxon>Burkholderiaceae</taxon>
        <taxon>Paraburkholderia</taxon>
    </lineage>
</organism>
<keyword evidence="2" id="KW-1185">Reference proteome</keyword>
<gene>
    <name evidence="1" type="ORF">C7400_13218</name>
</gene>
<evidence type="ECO:0008006" key="3">
    <source>
        <dbReference type="Google" id="ProtNLM"/>
    </source>
</evidence>
<accession>A0ABX5MDV7</accession>
<name>A0ABX5MDV7_9BURK</name>
<protein>
    <recommendedName>
        <fullName evidence="3">Transposase</fullName>
    </recommendedName>
</protein>
<dbReference type="EMBL" id="QJJV01000032">
    <property type="protein sequence ID" value="PXX07039.1"/>
    <property type="molecule type" value="Genomic_DNA"/>
</dbReference>
<dbReference type="Proteomes" id="UP000247515">
    <property type="component" value="Unassembled WGS sequence"/>
</dbReference>
<proteinExistence type="predicted"/>